<sequence length="255" mass="28877">MDGPNPVPRARDNRRKFIELRCIKYHQDTDRWHDVDHTKKELTRILGMYLDLETLEFNCGVSSSFPVLFLVQTLVQNNIQVQMLPRSRHYRHQTYESKTTLASHDPPLHKLDLGDYFSAGMSVQRMDLQALVDNNNTNNNNNTTAIATSGSVPSPVILISTTLEEVARTITVHLETMSDQVLLDAVRDVVLYQHWTVTVTSGGGAGQAGGEMKIEVLMDHSKEDKDRIFDHLVLDTRNVPVQRVFGLLGQLNSKR</sequence>
<accession>A0A9P7XY33</accession>
<reference evidence="1" key="1">
    <citation type="submission" date="2021-06" db="EMBL/GenBank/DDBJ databases">
        <title>Genome Sequence of Mortierella hyaline Strain SCG-10, a Cold-Adapted, Nitrate-Reducing Fungus Isolated from Soil in Minnesota, USA.</title>
        <authorList>
            <person name="Aldossari N."/>
        </authorList>
    </citation>
    <scope>NUCLEOTIDE SEQUENCE</scope>
    <source>
        <strain evidence="1">SCG-10</strain>
    </source>
</reference>
<comment type="caution">
    <text evidence="1">The sequence shown here is derived from an EMBL/GenBank/DDBJ whole genome shotgun (WGS) entry which is preliminary data.</text>
</comment>
<dbReference type="Proteomes" id="UP000707451">
    <property type="component" value="Unassembled WGS sequence"/>
</dbReference>
<gene>
    <name evidence="1" type="ORF">KI688_010574</name>
</gene>
<keyword evidence="2" id="KW-1185">Reference proteome</keyword>
<evidence type="ECO:0000313" key="1">
    <source>
        <dbReference type="EMBL" id="KAG9068308.1"/>
    </source>
</evidence>
<name>A0A9P7XY33_9FUNG</name>
<evidence type="ECO:0000313" key="2">
    <source>
        <dbReference type="Proteomes" id="UP000707451"/>
    </source>
</evidence>
<proteinExistence type="predicted"/>
<dbReference type="EMBL" id="JAHRHY010000006">
    <property type="protein sequence ID" value="KAG9068308.1"/>
    <property type="molecule type" value="Genomic_DNA"/>
</dbReference>
<organism evidence="1 2">
    <name type="scientific">Linnemannia hyalina</name>
    <dbReference type="NCBI Taxonomy" id="64524"/>
    <lineage>
        <taxon>Eukaryota</taxon>
        <taxon>Fungi</taxon>
        <taxon>Fungi incertae sedis</taxon>
        <taxon>Mucoromycota</taxon>
        <taxon>Mortierellomycotina</taxon>
        <taxon>Mortierellomycetes</taxon>
        <taxon>Mortierellales</taxon>
        <taxon>Mortierellaceae</taxon>
        <taxon>Linnemannia</taxon>
    </lineage>
</organism>
<dbReference type="AlphaFoldDB" id="A0A9P7XY33"/>
<protein>
    <submittedName>
        <fullName evidence="1">Uncharacterized protein</fullName>
    </submittedName>
</protein>
<dbReference type="OrthoDB" id="2436047at2759"/>